<dbReference type="EMBL" id="JARAOO010000008">
    <property type="protein sequence ID" value="KAJ7959196.1"/>
    <property type="molecule type" value="Genomic_DNA"/>
</dbReference>
<comment type="caution">
    <text evidence="2">The sequence shown here is derived from an EMBL/GenBank/DDBJ whole genome shotgun (WGS) entry which is preliminary data.</text>
</comment>
<dbReference type="KEGG" id="qsa:O6P43_019806"/>
<organism evidence="2 3">
    <name type="scientific">Quillaja saponaria</name>
    <name type="common">Soap bark tree</name>
    <dbReference type="NCBI Taxonomy" id="32244"/>
    <lineage>
        <taxon>Eukaryota</taxon>
        <taxon>Viridiplantae</taxon>
        <taxon>Streptophyta</taxon>
        <taxon>Embryophyta</taxon>
        <taxon>Tracheophyta</taxon>
        <taxon>Spermatophyta</taxon>
        <taxon>Magnoliopsida</taxon>
        <taxon>eudicotyledons</taxon>
        <taxon>Gunneridae</taxon>
        <taxon>Pentapetalae</taxon>
        <taxon>rosids</taxon>
        <taxon>fabids</taxon>
        <taxon>Fabales</taxon>
        <taxon>Quillajaceae</taxon>
        <taxon>Quillaja</taxon>
    </lineage>
</organism>
<protein>
    <submittedName>
        <fullName evidence="2">Uncharacterized protein</fullName>
    </submittedName>
</protein>
<reference evidence="2" key="1">
    <citation type="journal article" date="2023" name="Science">
        <title>Elucidation of the pathway for biosynthesis of saponin adjuvants from the soapbark tree.</title>
        <authorList>
            <person name="Reed J."/>
            <person name="Orme A."/>
            <person name="El-Demerdash A."/>
            <person name="Owen C."/>
            <person name="Martin L.B.B."/>
            <person name="Misra R.C."/>
            <person name="Kikuchi S."/>
            <person name="Rejzek M."/>
            <person name="Martin A.C."/>
            <person name="Harkess A."/>
            <person name="Leebens-Mack J."/>
            <person name="Louveau T."/>
            <person name="Stephenson M.J."/>
            <person name="Osbourn A."/>
        </authorList>
    </citation>
    <scope>NUCLEOTIDE SEQUENCE</scope>
    <source>
        <strain evidence="2">S10</strain>
    </source>
</reference>
<sequence length="127" mass="14675">MERGMLQMDTLSKLNQREDMVPTETVPEPEKLVRMNQNPAGEKSETWLKQLRANNRSLIPAKRRSVKRMIFDSIVHCTKNLFFPQVKQPTNMDKFNYDLTNALFLGLPYRAMLLSNVYGLLQSAASK</sequence>
<dbReference type="Proteomes" id="UP001163823">
    <property type="component" value="Chromosome 8"/>
</dbReference>
<evidence type="ECO:0000256" key="1">
    <source>
        <dbReference type="SAM" id="MobiDB-lite"/>
    </source>
</evidence>
<dbReference type="AlphaFoldDB" id="A0AAD7LJA3"/>
<name>A0AAD7LJA3_QUISA</name>
<accession>A0AAD7LJA3</accession>
<evidence type="ECO:0000313" key="2">
    <source>
        <dbReference type="EMBL" id="KAJ7959196.1"/>
    </source>
</evidence>
<keyword evidence="3" id="KW-1185">Reference proteome</keyword>
<feature type="region of interest" description="Disordered" evidence="1">
    <location>
        <begin position="1"/>
        <end position="43"/>
    </location>
</feature>
<evidence type="ECO:0000313" key="3">
    <source>
        <dbReference type="Proteomes" id="UP001163823"/>
    </source>
</evidence>
<proteinExistence type="predicted"/>
<gene>
    <name evidence="2" type="ORF">O6P43_019806</name>
</gene>